<comment type="caution">
    <text evidence="1">The sequence shown here is derived from an EMBL/GenBank/DDBJ whole genome shotgun (WGS) entry which is preliminary data.</text>
</comment>
<gene>
    <name evidence="1" type="ORF">HHL20_18955</name>
</gene>
<protein>
    <submittedName>
        <fullName evidence="1">Uncharacterized protein</fullName>
    </submittedName>
</protein>
<keyword evidence="2" id="KW-1185">Reference proteome</keyword>
<dbReference type="EMBL" id="JABBGF010000004">
    <property type="protein sequence ID" value="NML59405.1"/>
    <property type="molecule type" value="Genomic_DNA"/>
</dbReference>
<name>A0A7Y0A9Y7_9FLAO</name>
<dbReference type="AlphaFoldDB" id="A0A7Y0A9Y7"/>
<proteinExistence type="predicted"/>
<dbReference type="Proteomes" id="UP000552615">
    <property type="component" value="Unassembled WGS sequence"/>
</dbReference>
<organism evidence="1 2">
    <name type="scientific">Chryseobacterium cheonjiense</name>
    <dbReference type="NCBI Taxonomy" id="2728845"/>
    <lineage>
        <taxon>Bacteria</taxon>
        <taxon>Pseudomonadati</taxon>
        <taxon>Bacteroidota</taxon>
        <taxon>Flavobacteriia</taxon>
        <taxon>Flavobacteriales</taxon>
        <taxon>Weeksellaceae</taxon>
        <taxon>Chryseobacterium group</taxon>
        <taxon>Chryseobacterium</taxon>
    </lineage>
</organism>
<reference evidence="1 2" key="1">
    <citation type="submission" date="2020-04" db="EMBL/GenBank/DDBJ databases">
        <title>Chryseobacterium sp. RJ-7-14 sp. nov., isolated from Jeju soil.</title>
        <authorList>
            <person name="Dahal R.H."/>
            <person name="Chaudhary D.K."/>
        </authorList>
    </citation>
    <scope>NUCLEOTIDE SEQUENCE [LARGE SCALE GENOMIC DNA]</scope>
    <source>
        <strain evidence="1 2">RJ-7-14</strain>
    </source>
</reference>
<accession>A0A7Y0A9Y7</accession>
<evidence type="ECO:0000313" key="2">
    <source>
        <dbReference type="Proteomes" id="UP000552615"/>
    </source>
</evidence>
<sequence length="145" mass="17216">MKKNILILLLYFCLLGCYSQKKTSDIIYFLPTSVTEILNKEVQKRGKESKVYVVLDKKNEETYILYLNNLSMPSENFWIENSNRSIFLEKRLIPLYFYTDEYFSFAEKGENVLKKLGTEENIKRVINIRENTFSVKFKLNGEIIK</sequence>
<dbReference type="RefSeq" id="WP_169232711.1">
    <property type="nucleotide sequence ID" value="NZ_JABBGF010000004.1"/>
</dbReference>
<evidence type="ECO:0000313" key="1">
    <source>
        <dbReference type="EMBL" id="NML59405.1"/>
    </source>
</evidence>